<name>A0A834TAI3_9FABA</name>
<organism evidence="1 2">
    <name type="scientific">Senna tora</name>
    <dbReference type="NCBI Taxonomy" id="362788"/>
    <lineage>
        <taxon>Eukaryota</taxon>
        <taxon>Viridiplantae</taxon>
        <taxon>Streptophyta</taxon>
        <taxon>Embryophyta</taxon>
        <taxon>Tracheophyta</taxon>
        <taxon>Spermatophyta</taxon>
        <taxon>Magnoliopsida</taxon>
        <taxon>eudicotyledons</taxon>
        <taxon>Gunneridae</taxon>
        <taxon>Pentapetalae</taxon>
        <taxon>rosids</taxon>
        <taxon>fabids</taxon>
        <taxon>Fabales</taxon>
        <taxon>Fabaceae</taxon>
        <taxon>Caesalpinioideae</taxon>
        <taxon>Cassia clade</taxon>
        <taxon>Senna</taxon>
    </lineage>
</organism>
<evidence type="ECO:0000313" key="1">
    <source>
        <dbReference type="EMBL" id="KAF7813149.1"/>
    </source>
</evidence>
<dbReference type="AlphaFoldDB" id="A0A834TAI3"/>
<reference evidence="1" key="1">
    <citation type="submission" date="2020-09" db="EMBL/GenBank/DDBJ databases">
        <title>Genome-Enabled Discovery of Anthraquinone Biosynthesis in Senna tora.</title>
        <authorList>
            <person name="Kang S.-H."/>
            <person name="Pandey R.P."/>
            <person name="Lee C.-M."/>
            <person name="Sim J.-S."/>
            <person name="Jeong J.-T."/>
            <person name="Choi B.-S."/>
            <person name="Jung M."/>
            <person name="Ginzburg D."/>
            <person name="Zhao K."/>
            <person name="Won S.Y."/>
            <person name="Oh T.-J."/>
            <person name="Yu Y."/>
            <person name="Kim N.-H."/>
            <person name="Lee O.R."/>
            <person name="Lee T.-H."/>
            <person name="Bashyal P."/>
            <person name="Kim T.-S."/>
            <person name="Lee W.-H."/>
            <person name="Kawkins C."/>
            <person name="Kim C.-K."/>
            <person name="Kim J.S."/>
            <person name="Ahn B.O."/>
            <person name="Rhee S.Y."/>
            <person name="Sohng J.K."/>
        </authorList>
    </citation>
    <scope>NUCLEOTIDE SEQUENCE</scope>
    <source>
        <tissue evidence="1">Leaf</tissue>
    </source>
</reference>
<evidence type="ECO:0000313" key="2">
    <source>
        <dbReference type="Proteomes" id="UP000634136"/>
    </source>
</evidence>
<proteinExistence type="predicted"/>
<gene>
    <name evidence="1" type="ORF">G2W53_034125</name>
</gene>
<keyword evidence="2" id="KW-1185">Reference proteome</keyword>
<dbReference type="Proteomes" id="UP000634136">
    <property type="component" value="Unassembled WGS sequence"/>
</dbReference>
<sequence length="79" mass="9064">MGHSSKTWYKSSYSPSHNVHHPFISIPRLSSAFKVGKIFRHDLHKNTLYFDSTGSFHKFFQKQQKTNLAISSLAAIFPP</sequence>
<comment type="caution">
    <text evidence="1">The sequence shown here is derived from an EMBL/GenBank/DDBJ whole genome shotgun (WGS) entry which is preliminary data.</text>
</comment>
<accession>A0A834TAI3</accession>
<protein>
    <submittedName>
        <fullName evidence="1">Uncharacterized protein</fullName>
    </submittedName>
</protein>
<dbReference type="EMBL" id="JAAIUW010000010">
    <property type="protein sequence ID" value="KAF7813149.1"/>
    <property type="molecule type" value="Genomic_DNA"/>
</dbReference>